<evidence type="ECO:0000313" key="3">
    <source>
        <dbReference type="Proteomes" id="UP001172684"/>
    </source>
</evidence>
<dbReference type="EMBL" id="JAPDRL010000079">
    <property type="protein sequence ID" value="KAJ9659093.1"/>
    <property type="molecule type" value="Genomic_DNA"/>
</dbReference>
<evidence type="ECO:0000313" key="2">
    <source>
        <dbReference type="EMBL" id="KAJ9659093.1"/>
    </source>
</evidence>
<reference evidence="2" key="1">
    <citation type="submission" date="2022-10" db="EMBL/GenBank/DDBJ databases">
        <title>Culturing micro-colonial fungi from biological soil crusts in the Mojave desert and describing Neophaeococcomyces mojavensis, and introducing the new genera and species Taxawa tesnikishii.</title>
        <authorList>
            <person name="Kurbessoian T."/>
            <person name="Stajich J.E."/>
        </authorList>
    </citation>
    <scope>NUCLEOTIDE SEQUENCE</scope>
    <source>
        <strain evidence="2">TK_1</strain>
    </source>
</reference>
<keyword evidence="3" id="KW-1185">Reference proteome</keyword>
<comment type="caution">
    <text evidence="2">The sequence shown here is derived from an EMBL/GenBank/DDBJ whole genome shotgun (WGS) entry which is preliminary data.</text>
</comment>
<protein>
    <recommendedName>
        <fullName evidence="4">Heme haloperoxidase family profile domain-containing protein</fullName>
    </recommendedName>
</protein>
<gene>
    <name evidence="2" type="ORF">H2201_007495</name>
</gene>
<organism evidence="2 3">
    <name type="scientific">Coniosporium apollinis</name>
    <dbReference type="NCBI Taxonomy" id="61459"/>
    <lineage>
        <taxon>Eukaryota</taxon>
        <taxon>Fungi</taxon>
        <taxon>Dikarya</taxon>
        <taxon>Ascomycota</taxon>
        <taxon>Pezizomycotina</taxon>
        <taxon>Dothideomycetes</taxon>
        <taxon>Dothideomycetes incertae sedis</taxon>
        <taxon>Coniosporium</taxon>
    </lineage>
</organism>
<sequence>MSSSIRYLSLALCLLTLLPSPTTAFGTPNLASQFREHEFITRAALACHTRDHHPPDCFEPLSLDQLAGRDGTYGAVGSPDIPDPLPEGAEAHCDDADFLDVPGYPQSREGATTVLGACVMNLRKRQKEGVRDAARLLDPWGRIVKSEVDVRNQDCNFIGDFCGRGKCNVLEGFGKVLHGVQDFYSHSNWGDHPGVGPFDIFNPPGLDMREMPGFLDLRKKGDLGGEDVPFHLSTGCFSIAIFPCNGRIDHAALNKDTGDIDPVTGAVGTPTTPRGLLNPDNPDSLNINVNDTNFARAVRFAIQDTARQWRHFRDELEKTYGADRARVMICTLTTDEPWRGCQHPVVDHPLGHQLTDTRNNLKVAGAIAFSYLLSVEQESDGGV</sequence>
<evidence type="ECO:0008006" key="4">
    <source>
        <dbReference type="Google" id="ProtNLM"/>
    </source>
</evidence>
<dbReference type="Proteomes" id="UP001172684">
    <property type="component" value="Unassembled WGS sequence"/>
</dbReference>
<accession>A0ABQ9NLC1</accession>
<feature type="signal peptide" evidence="1">
    <location>
        <begin position="1"/>
        <end position="24"/>
    </location>
</feature>
<feature type="chain" id="PRO_5046497985" description="Heme haloperoxidase family profile domain-containing protein" evidence="1">
    <location>
        <begin position="25"/>
        <end position="383"/>
    </location>
</feature>
<proteinExistence type="predicted"/>
<evidence type="ECO:0000256" key="1">
    <source>
        <dbReference type="SAM" id="SignalP"/>
    </source>
</evidence>
<keyword evidence="1" id="KW-0732">Signal</keyword>
<name>A0ABQ9NLC1_9PEZI</name>